<dbReference type="OrthoDB" id="9807880at2"/>
<gene>
    <name evidence="4" type="ORF">GKD88_00330</name>
    <name evidence="3" type="ORF">GKE08_00325</name>
</gene>
<proteinExistence type="predicted"/>
<evidence type="ECO:0000259" key="2">
    <source>
        <dbReference type="Pfam" id="PF13443"/>
    </source>
</evidence>
<feature type="region of interest" description="Disordered" evidence="1">
    <location>
        <begin position="64"/>
        <end position="88"/>
    </location>
</feature>
<protein>
    <submittedName>
        <fullName evidence="3">Helix-turn-helix domain-containing protein</fullName>
    </submittedName>
</protein>
<dbReference type="SUPFAM" id="SSF47413">
    <property type="entry name" value="lambda repressor-like DNA-binding domains"/>
    <property type="match status" value="1"/>
</dbReference>
<dbReference type="Proteomes" id="UP000480929">
    <property type="component" value="Unassembled WGS sequence"/>
</dbReference>
<organism evidence="3 5">
    <name type="scientific">Holdemania massiliensis</name>
    <dbReference type="NCBI Taxonomy" id="1468449"/>
    <lineage>
        <taxon>Bacteria</taxon>
        <taxon>Bacillati</taxon>
        <taxon>Bacillota</taxon>
        <taxon>Erysipelotrichia</taxon>
        <taxon>Erysipelotrichales</taxon>
        <taxon>Erysipelotrichaceae</taxon>
        <taxon>Holdemania</taxon>
    </lineage>
</organism>
<accession>A0A6N7S205</accession>
<dbReference type="Gene3D" id="1.10.260.40">
    <property type="entry name" value="lambda repressor-like DNA-binding domains"/>
    <property type="match status" value="1"/>
</dbReference>
<reference evidence="5 6" key="1">
    <citation type="journal article" date="2019" name="Nat. Med.">
        <title>A library of human gut bacterial isolates paired with longitudinal multiomics data enables mechanistic microbiome research.</title>
        <authorList>
            <person name="Poyet M."/>
            <person name="Groussin M."/>
            <person name="Gibbons S.M."/>
            <person name="Avila-Pacheco J."/>
            <person name="Jiang X."/>
            <person name="Kearney S.M."/>
            <person name="Perrotta A.R."/>
            <person name="Berdy B."/>
            <person name="Zhao S."/>
            <person name="Lieberman T.D."/>
            <person name="Swanson P.K."/>
            <person name="Smith M."/>
            <person name="Roesemann S."/>
            <person name="Alexander J.E."/>
            <person name="Rich S.A."/>
            <person name="Livny J."/>
            <person name="Vlamakis H."/>
            <person name="Clish C."/>
            <person name="Bullock K."/>
            <person name="Deik A."/>
            <person name="Scott J."/>
            <person name="Pierce K.A."/>
            <person name="Xavier R.J."/>
            <person name="Alm E.J."/>
        </authorList>
    </citation>
    <scope>NUCLEOTIDE SEQUENCE [LARGE SCALE GENOMIC DNA]</scope>
    <source>
        <strain evidence="3 5">BIOML-A4</strain>
        <strain evidence="4 6">BIOML-A5</strain>
    </source>
</reference>
<dbReference type="EMBL" id="WKPI01000001">
    <property type="protein sequence ID" value="MSC31574.1"/>
    <property type="molecule type" value="Genomic_DNA"/>
</dbReference>
<evidence type="ECO:0000313" key="3">
    <source>
        <dbReference type="EMBL" id="MSA87779.1"/>
    </source>
</evidence>
<name>A0A6N7S205_9FIRM</name>
<dbReference type="RefSeq" id="WP_154237486.1">
    <property type="nucleotide sequence ID" value="NZ_AP031450.1"/>
</dbReference>
<feature type="domain" description="HTH cro/C1-type" evidence="2">
    <location>
        <begin position="6"/>
        <end position="66"/>
    </location>
</feature>
<dbReference type="EMBL" id="WKPJ01000001">
    <property type="protein sequence ID" value="MSA87779.1"/>
    <property type="molecule type" value="Genomic_DNA"/>
</dbReference>
<evidence type="ECO:0000313" key="4">
    <source>
        <dbReference type="EMBL" id="MSC31574.1"/>
    </source>
</evidence>
<evidence type="ECO:0000313" key="6">
    <source>
        <dbReference type="Proteomes" id="UP000480929"/>
    </source>
</evidence>
<keyword evidence="6" id="KW-1185">Reference proteome</keyword>
<sequence length="88" mass="10185">MIVFDRLWKTLADNNISRYKLIKDYGISKSQLVRMKKNANVTVLTIDRLCQVLHCRVEDIMEYQPDLPESPNSQESPSSQNAHSDAEF</sequence>
<evidence type="ECO:0000256" key="1">
    <source>
        <dbReference type="SAM" id="MobiDB-lite"/>
    </source>
</evidence>
<evidence type="ECO:0000313" key="5">
    <source>
        <dbReference type="Proteomes" id="UP000433575"/>
    </source>
</evidence>
<dbReference type="Pfam" id="PF13443">
    <property type="entry name" value="HTH_26"/>
    <property type="match status" value="1"/>
</dbReference>
<comment type="caution">
    <text evidence="3">The sequence shown here is derived from an EMBL/GenBank/DDBJ whole genome shotgun (WGS) entry which is preliminary data.</text>
</comment>
<feature type="compositionally biased region" description="Low complexity" evidence="1">
    <location>
        <begin position="69"/>
        <end position="81"/>
    </location>
</feature>
<dbReference type="AlphaFoldDB" id="A0A6N7S205"/>
<dbReference type="Proteomes" id="UP000433575">
    <property type="component" value="Unassembled WGS sequence"/>
</dbReference>
<dbReference type="GO" id="GO:0003677">
    <property type="term" value="F:DNA binding"/>
    <property type="evidence" value="ECO:0007669"/>
    <property type="project" value="InterPro"/>
</dbReference>
<dbReference type="InterPro" id="IPR010982">
    <property type="entry name" value="Lambda_DNA-bd_dom_sf"/>
</dbReference>
<dbReference type="InterPro" id="IPR001387">
    <property type="entry name" value="Cro/C1-type_HTH"/>
</dbReference>